<sequence length="108" mass="11939">MMTECSVLIKVDQPVEMCLPIHHSVCSMKPDFSRVSAEPPVRCCWTAPAGIHKAGPCALLRLEVISVRRAAACRLQEEVLELSEEDQRDRSPGEAQEKPELLGSDPEV</sequence>
<dbReference type="Proteomes" id="UP001434883">
    <property type="component" value="Unassembled WGS sequence"/>
</dbReference>
<keyword evidence="3" id="KW-1185">Reference proteome</keyword>
<evidence type="ECO:0000256" key="1">
    <source>
        <dbReference type="SAM" id="MobiDB-lite"/>
    </source>
</evidence>
<name>A0ABV0RTH2_9TELE</name>
<feature type="region of interest" description="Disordered" evidence="1">
    <location>
        <begin position="81"/>
        <end position="108"/>
    </location>
</feature>
<proteinExistence type="predicted"/>
<accession>A0ABV0RTH2</accession>
<protein>
    <submittedName>
        <fullName evidence="2">Uncharacterized protein</fullName>
    </submittedName>
</protein>
<organism evidence="2 3">
    <name type="scientific">Xenoophorus captivus</name>
    <dbReference type="NCBI Taxonomy" id="1517983"/>
    <lineage>
        <taxon>Eukaryota</taxon>
        <taxon>Metazoa</taxon>
        <taxon>Chordata</taxon>
        <taxon>Craniata</taxon>
        <taxon>Vertebrata</taxon>
        <taxon>Euteleostomi</taxon>
        <taxon>Actinopterygii</taxon>
        <taxon>Neopterygii</taxon>
        <taxon>Teleostei</taxon>
        <taxon>Neoteleostei</taxon>
        <taxon>Acanthomorphata</taxon>
        <taxon>Ovalentaria</taxon>
        <taxon>Atherinomorphae</taxon>
        <taxon>Cyprinodontiformes</taxon>
        <taxon>Goodeidae</taxon>
        <taxon>Xenoophorus</taxon>
    </lineage>
</organism>
<evidence type="ECO:0000313" key="3">
    <source>
        <dbReference type="Proteomes" id="UP001434883"/>
    </source>
</evidence>
<comment type="caution">
    <text evidence="2">The sequence shown here is derived from an EMBL/GenBank/DDBJ whole genome shotgun (WGS) entry which is preliminary data.</text>
</comment>
<dbReference type="EMBL" id="JAHRIN010055001">
    <property type="protein sequence ID" value="MEQ2210883.1"/>
    <property type="molecule type" value="Genomic_DNA"/>
</dbReference>
<reference evidence="2 3" key="1">
    <citation type="submission" date="2021-06" db="EMBL/GenBank/DDBJ databases">
        <authorList>
            <person name="Palmer J.M."/>
        </authorList>
    </citation>
    <scope>NUCLEOTIDE SEQUENCE [LARGE SCALE GENOMIC DNA]</scope>
    <source>
        <strain evidence="2 3">XC_2019</strain>
        <tissue evidence="2">Muscle</tissue>
    </source>
</reference>
<feature type="compositionally biased region" description="Basic and acidic residues" evidence="1">
    <location>
        <begin position="85"/>
        <end position="100"/>
    </location>
</feature>
<evidence type="ECO:0000313" key="2">
    <source>
        <dbReference type="EMBL" id="MEQ2210883.1"/>
    </source>
</evidence>
<gene>
    <name evidence="2" type="ORF">XENOCAPTIV_021087</name>
</gene>